<sequence>MASCDVQPARWGKVARVASDEVHPPQWRGSWLGRQAMNVATGRIAFFHKNHQFSCSHVKLSPVVLSQTTLTRGISLPLNVFTFRSSIITGKVSTVRLSLTCTSSLWITWDV</sequence>
<dbReference type="EMBL" id="CM001218">
    <property type="protein sequence ID" value="KEH37934.1"/>
    <property type="molecule type" value="Genomic_DNA"/>
</dbReference>
<gene>
    <name evidence="1" type="ordered locus">MTR_2g050190</name>
</gene>
<evidence type="ECO:0000313" key="1">
    <source>
        <dbReference type="EMBL" id="KEH37934.1"/>
    </source>
</evidence>
<dbReference type="AlphaFoldDB" id="A0A072V7C9"/>
<keyword evidence="3" id="KW-1185">Reference proteome</keyword>
<reference evidence="2" key="3">
    <citation type="submission" date="2015-04" db="UniProtKB">
        <authorList>
            <consortium name="EnsemblPlants"/>
        </authorList>
    </citation>
    <scope>IDENTIFICATION</scope>
    <source>
        <strain evidence="2">cv. Jemalong A17</strain>
    </source>
</reference>
<name>A0A072V7C9_MEDTR</name>
<protein>
    <submittedName>
        <fullName evidence="1 2">Uncharacterized protein</fullName>
    </submittedName>
</protein>
<organism evidence="1 3">
    <name type="scientific">Medicago truncatula</name>
    <name type="common">Barrel medic</name>
    <name type="synonym">Medicago tribuloides</name>
    <dbReference type="NCBI Taxonomy" id="3880"/>
    <lineage>
        <taxon>Eukaryota</taxon>
        <taxon>Viridiplantae</taxon>
        <taxon>Streptophyta</taxon>
        <taxon>Embryophyta</taxon>
        <taxon>Tracheophyta</taxon>
        <taxon>Spermatophyta</taxon>
        <taxon>Magnoliopsida</taxon>
        <taxon>eudicotyledons</taxon>
        <taxon>Gunneridae</taxon>
        <taxon>Pentapetalae</taxon>
        <taxon>rosids</taxon>
        <taxon>fabids</taxon>
        <taxon>Fabales</taxon>
        <taxon>Fabaceae</taxon>
        <taxon>Papilionoideae</taxon>
        <taxon>50 kb inversion clade</taxon>
        <taxon>NPAAA clade</taxon>
        <taxon>Hologalegina</taxon>
        <taxon>IRL clade</taxon>
        <taxon>Trifolieae</taxon>
        <taxon>Medicago</taxon>
    </lineage>
</organism>
<reference evidence="1 3" key="2">
    <citation type="journal article" date="2014" name="BMC Genomics">
        <title>An improved genome release (version Mt4.0) for the model legume Medicago truncatula.</title>
        <authorList>
            <person name="Tang H."/>
            <person name="Krishnakumar V."/>
            <person name="Bidwell S."/>
            <person name="Rosen B."/>
            <person name="Chan A."/>
            <person name="Zhou S."/>
            <person name="Gentzbittel L."/>
            <person name="Childs K.L."/>
            <person name="Yandell M."/>
            <person name="Gundlach H."/>
            <person name="Mayer K.F."/>
            <person name="Schwartz D.C."/>
            <person name="Town C.D."/>
        </authorList>
    </citation>
    <scope>GENOME REANNOTATION</scope>
    <source>
        <strain evidence="1">A17</strain>
        <strain evidence="2 3">cv. Jemalong A17</strain>
    </source>
</reference>
<accession>A0A072V7C9</accession>
<evidence type="ECO:0000313" key="3">
    <source>
        <dbReference type="Proteomes" id="UP000002051"/>
    </source>
</evidence>
<dbReference type="EnsemblPlants" id="KEH37934">
    <property type="protein sequence ID" value="KEH37934"/>
    <property type="gene ID" value="MTR_2g050190"/>
</dbReference>
<reference evidence="1 3" key="1">
    <citation type="journal article" date="2011" name="Nature">
        <title>The Medicago genome provides insight into the evolution of rhizobial symbioses.</title>
        <authorList>
            <person name="Young N.D."/>
            <person name="Debelle F."/>
            <person name="Oldroyd G.E."/>
            <person name="Geurts R."/>
            <person name="Cannon S.B."/>
            <person name="Udvardi M.K."/>
            <person name="Benedito V.A."/>
            <person name="Mayer K.F."/>
            <person name="Gouzy J."/>
            <person name="Schoof H."/>
            <person name="Van de Peer Y."/>
            <person name="Proost S."/>
            <person name="Cook D.R."/>
            <person name="Meyers B.C."/>
            <person name="Spannagl M."/>
            <person name="Cheung F."/>
            <person name="De Mita S."/>
            <person name="Krishnakumar V."/>
            <person name="Gundlach H."/>
            <person name="Zhou S."/>
            <person name="Mudge J."/>
            <person name="Bharti A.K."/>
            <person name="Murray J.D."/>
            <person name="Naoumkina M.A."/>
            <person name="Rosen B."/>
            <person name="Silverstein K.A."/>
            <person name="Tang H."/>
            <person name="Rombauts S."/>
            <person name="Zhao P.X."/>
            <person name="Zhou P."/>
            <person name="Barbe V."/>
            <person name="Bardou P."/>
            <person name="Bechner M."/>
            <person name="Bellec A."/>
            <person name="Berger A."/>
            <person name="Berges H."/>
            <person name="Bidwell S."/>
            <person name="Bisseling T."/>
            <person name="Choisne N."/>
            <person name="Couloux A."/>
            <person name="Denny R."/>
            <person name="Deshpande S."/>
            <person name="Dai X."/>
            <person name="Doyle J.J."/>
            <person name="Dudez A.M."/>
            <person name="Farmer A.D."/>
            <person name="Fouteau S."/>
            <person name="Franken C."/>
            <person name="Gibelin C."/>
            <person name="Gish J."/>
            <person name="Goldstein S."/>
            <person name="Gonzalez A.J."/>
            <person name="Green P.J."/>
            <person name="Hallab A."/>
            <person name="Hartog M."/>
            <person name="Hua A."/>
            <person name="Humphray S.J."/>
            <person name="Jeong D.H."/>
            <person name="Jing Y."/>
            <person name="Jocker A."/>
            <person name="Kenton S.M."/>
            <person name="Kim D.J."/>
            <person name="Klee K."/>
            <person name="Lai H."/>
            <person name="Lang C."/>
            <person name="Lin S."/>
            <person name="Macmil S.L."/>
            <person name="Magdelenat G."/>
            <person name="Matthews L."/>
            <person name="McCorrison J."/>
            <person name="Monaghan E.L."/>
            <person name="Mun J.H."/>
            <person name="Najar F.Z."/>
            <person name="Nicholson C."/>
            <person name="Noirot C."/>
            <person name="O'Bleness M."/>
            <person name="Paule C.R."/>
            <person name="Poulain J."/>
            <person name="Prion F."/>
            <person name="Qin B."/>
            <person name="Qu C."/>
            <person name="Retzel E.F."/>
            <person name="Riddle C."/>
            <person name="Sallet E."/>
            <person name="Samain S."/>
            <person name="Samson N."/>
            <person name="Sanders I."/>
            <person name="Saurat O."/>
            <person name="Scarpelli C."/>
            <person name="Schiex T."/>
            <person name="Segurens B."/>
            <person name="Severin A.J."/>
            <person name="Sherrier D.J."/>
            <person name="Shi R."/>
            <person name="Sims S."/>
            <person name="Singer S.R."/>
            <person name="Sinharoy S."/>
            <person name="Sterck L."/>
            <person name="Viollet A."/>
            <person name="Wang B.B."/>
            <person name="Wang K."/>
            <person name="Wang M."/>
            <person name="Wang X."/>
            <person name="Warfsmann J."/>
            <person name="Weissenbach J."/>
            <person name="White D.D."/>
            <person name="White J.D."/>
            <person name="Wiley G.B."/>
            <person name="Wincker P."/>
            <person name="Xing Y."/>
            <person name="Yang L."/>
            <person name="Yao Z."/>
            <person name="Ying F."/>
            <person name="Zhai J."/>
            <person name="Zhou L."/>
            <person name="Zuber A."/>
            <person name="Denarie J."/>
            <person name="Dixon R.A."/>
            <person name="May G.D."/>
            <person name="Schwartz D.C."/>
            <person name="Rogers J."/>
            <person name="Quetier F."/>
            <person name="Town C.D."/>
            <person name="Roe B.A."/>
        </authorList>
    </citation>
    <scope>NUCLEOTIDE SEQUENCE [LARGE SCALE GENOMIC DNA]</scope>
    <source>
        <strain evidence="1">A17</strain>
        <strain evidence="2 3">cv. Jemalong A17</strain>
    </source>
</reference>
<evidence type="ECO:0000313" key="2">
    <source>
        <dbReference type="EnsemblPlants" id="KEH37934"/>
    </source>
</evidence>
<dbReference type="Proteomes" id="UP000002051">
    <property type="component" value="Chromosome 2"/>
</dbReference>
<dbReference type="HOGENOM" id="CLU_2162139_0_0_1"/>
<proteinExistence type="predicted"/>